<evidence type="ECO:0000259" key="18">
    <source>
        <dbReference type="PROSITE" id="PS50125"/>
    </source>
</evidence>
<protein>
    <recommendedName>
        <fullName evidence="3">adenylate cyclase</fullName>
        <ecNumber evidence="3">4.6.1.1</ecNumber>
    </recommendedName>
    <alternativeName>
        <fullName evidence="13">ATP pyrophosphate-lyase</fullName>
    </alternativeName>
    <alternativeName>
        <fullName evidence="14">Adenylyl cyclase</fullName>
    </alternativeName>
</protein>
<dbReference type="InterPro" id="IPR018297">
    <property type="entry name" value="A/G_cyclase_CS"/>
</dbReference>
<dbReference type="Proteomes" id="UP001209570">
    <property type="component" value="Unassembled WGS sequence"/>
</dbReference>
<dbReference type="SMART" id="SM00044">
    <property type="entry name" value="CYCc"/>
    <property type="match status" value="2"/>
</dbReference>
<keyword evidence="20" id="KW-1185">Reference proteome</keyword>
<gene>
    <name evidence="19" type="ORF">P43SY_004301</name>
</gene>
<evidence type="ECO:0000256" key="9">
    <source>
        <dbReference type="ARBA" id="ARBA00022989"/>
    </source>
</evidence>
<keyword evidence="8" id="KW-0460">Magnesium</keyword>
<keyword evidence="4 17" id="KW-0812">Transmembrane</keyword>
<feature type="transmembrane region" description="Helical" evidence="17">
    <location>
        <begin position="220"/>
        <end position="239"/>
    </location>
</feature>
<dbReference type="InterPro" id="IPR050401">
    <property type="entry name" value="Cyclic_nucleotide_synthase"/>
</dbReference>
<dbReference type="FunFam" id="3.30.70.1230:FF:000053">
    <property type="entry name" value="Guanylate cyclase, putative"/>
    <property type="match status" value="1"/>
</dbReference>
<dbReference type="SUPFAM" id="SSF55073">
    <property type="entry name" value="Nucleotide cyclase"/>
    <property type="match status" value="2"/>
</dbReference>
<comment type="similarity">
    <text evidence="15">Belongs to the adenylyl cyclase class-4/guanylyl cyclase family.</text>
</comment>
<feature type="transmembrane region" description="Helical" evidence="17">
    <location>
        <begin position="927"/>
        <end position="948"/>
    </location>
</feature>
<sequence length="1477" mass="163301">MTQRVAPIGGNMAAQATSAAHEDPIGGSTGSITPVAARKQSALQLRRTSSISAALMSSIDRRKRSTRQRSNDPTISEAAGDATRRARVAPEPGSGGSPKALGKRSSIEVSRDSTASRSKALSEFTIFLKIMDEVAIHYVTLYFINITSSAVITKMEESFTKYYANSQRKLYLRGLAALIAFMIITFSYDYAVLWARMDFNSAIKANISARYINGTKVPKFTVVVGLKLAVVLPLLFLTYSRARKHSYSEDFWLTWICVTVVASYPLVYNKLTNDYGVSWVCMIIMYIYSCTPIRFFPCSVFCFVYLVIYVIVMLAYIPESTDPNTPGPTREHVSTETLYACLFYLLILLPSQSREFAIRVSYMSELMVLLQQEQLKMEEARSKALLNSMLPQSIVNQLQSGRELIADAYSSVTVLFAEVCDFDYYSSKLKPQHVVELLNIIFYKFDKLVDVHLVHKVETIGAVYMVVGGCPDPVENHAERVANLALDMIRCVPDVSDKIARKSWGATVKNLNIRIGINSGSLMAGVVGIRNPRFKLFGDTVNVASRMETTNLPGQIQITEATYLILKDSFFTALRGKVFVKGRGDMNTYFLRGRGNYIIPPPVTAVITAAAPSPPASPPSAALKSALEPASAKAISTTSPSPALRATTVQTTMRTIPVAATPKHHSVGATGISPTARAVSRSLLEIEPLTASKEDAKEPSCYSAAEPEPVAMAVATTEVPNEPPASSTALALADAAAASSSTTTSGVPRQPRMTILRQPRRQSTHELIKQQNSLVSLMGSGGAPRPSNAMTTLEGSISLASHKASELVTATIATTPAVRENGGTPTVLALEQRRQTISQIRRNSLRHVQSQKRSILRENIFDIVEEAEENGTLDQAANTEIMKLPKGLTRFEVLFRIHGRARTHLSQEAFEFEESYRLENRGRWLRFFRLSVLVFLIVKPFMTMYQTLRLSSTRSFGESHFIFLLNFCAMYPLGVVFLLYTFSPKFVHSEQSTSVLLILVIALTLNAESIAANSLGHAYLSVIALYQCYFANISFLLRVMTGCTIVVIYLLTNLVVAPSLGWNADPEKFRVGRNALYIFIFFGGQAWVVFNSEFKQRINHYREITLNSQKQKLVEEEARITKLLLNLLPETIVHKLKDDPEATIADFFDNVTVLFTDMVNFTAYSSKVSAMELVQFLNDMYTRFDTIAEKEDLYKVEIIGDAYFVVGGCPIVTTNNALAVVTAATDMFAVLPYLRRNCGVPDLNIRIGIHSGPVLAGVVGSKDPRYHLFGETVTIAHSLESSGVPGRIHISEATWSRMNKDTPAHGFKVEYHTLLSIHGYSKKIRTYFVRIVGTRDVGTLMQIRESSRTCVIKLNDGVLKKNVPVDEVEEARPSPKKATDLKPIALLTNDGKSHATNEPLSRRRTLPFALRDCGISSLPENLAAAKHSSLPFSEFLHQAFLLAQQEVERRGPSRRIVLADTSATPPRQTLSPTRAVD</sequence>
<dbReference type="GO" id="GO:0046872">
    <property type="term" value="F:metal ion binding"/>
    <property type="evidence" value="ECO:0007669"/>
    <property type="project" value="UniProtKB-KW"/>
</dbReference>
<feature type="domain" description="Guanylate cyclase" evidence="18">
    <location>
        <begin position="1152"/>
        <end position="1280"/>
    </location>
</feature>
<keyword evidence="5" id="KW-0479">Metal-binding</keyword>
<feature type="transmembrane region" description="Helical" evidence="17">
    <location>
        <begin position="298"/>
        <end position="317"/>
    </location>
</feature>
<dbReference type="PROSITE" id="PS50125">
    <property type="entry name" value="GUANYLATE_CYCLASE_2"/>
    <property type="match status" value="2"/>
</dbReference>
<dbReference type="GO" id="GO:0005886">
    <property type="term" value="C:plasma membrane"/>
    <property type="evidence" value="ECO:0007669"/>
    <property type="project" value="TreeGrafter"/>
</dbReference>
<feature type="transmembrane region" description="Helical" evidence="17">
    <location>
        <begin position="275"/>
        <end position="291"/>
    </location>
</feature>
<dbReference type="Pfam" id="PF00211">
    <property type="entry name" value="Guanylate_cyc"/>
    <property type="match status" value="2"/>
</dbReference>
<name>A0AAD5LK25_PYTIN</name>
<evidence type="ECO:0000256" key="10">
    <source>
        <dbReference type="ARBA" id="ARBA00022998"/>
    </source>
</evidence>
<dbReference type="GO" id="GO:0004383">
    <property type="term" value="F:guanylate cyclase activity"/>
    <property type="evidence" value="ECO:0007669"/>
    <property type="project" value="TreeGrafter"/>
</dbReference>
<feature type="compositionally biased region" description="Polar residues" evidence="16">
    <location>
        <begin position="41"/>
        <end position="52"/>
    </location>
</feature>
<feature type="compositionally biased region" description="Polar residues" evidence="16">
    <location>
        <begin position="1461"/>
        <end position="1477"/>
    </location>
</feature>
<evidence type="ECO:0000256" key="14">
    <source>
        <dbReference type="ARBA" id="ARBA00032637"/>
    </source>
</evidence>
<evidence type="ECO:0000256" key="4">
    <source>
        <dbReference type="ARBA" id="ARBA00022692"/>
    </source>
</evidence>
<dbReference type="InterPro" id="IPR001054">
    <property type="entry name" value="A/G_cyclase"/>
</dbReference>
<feature type="transmembrane region" description="Helical" evidence="17">
    <location>
        <begin position="1044"/>
        <end position="1062"/>
    </location>
</feature>
<evidence type="ECO:0000256" key="16">
    <source>
        <dbReference type="SAM" id="MobiDB-lite"/>
    </source>
</evidence>
<evidence type="ECO:0000313" key="19">
    <source>
        <dbReference type="EMBL" id="KAJ0404046.1"/>
    </source>
</evidence>
<dbReference type="Gene3D" id="3.30.70.1230">
    <property type="entry name" value="Nucleotide cyclase"/>
    <property type="match status" value="2"/>
</dbReference>
<accession>A0AAD5LK25</accession>
<evidence type="ECO:0000256" key="12">
    <source>
        <dbReference type="ARBA" id="ARBA00023239"/>
    </source>
</evidence>
<evidence type="ECO:0000256" key="8">
    <source>
        <dbReference type="ARBA" id="ARBA00022842"/>
    </source>
</evidence>
<keyword evidence="12 15" id="KW-0456">Lyase</keyword>
<keyword evidence="10" id="KW-0115">cAMP biosynthesis</keyword>
<feature type="region of interest" description="Disordered" evidence="16">
    <location>
        <begin position="1457"/>
        <end position="1477"/>
    </location>
</feature>
<evidence type="ECO:0000256" key="17">
    <source>
        <dbReference type="SAM" id="Phobius"/>
    </source>
</evidence>
<comment type="caution">
    <text evidence="19">The sequence shown here is derived from an EMBL/GenBank/DDBJ whole genome shotgun (WGS) entry which is preliminary data.</text>
</comment>
<keyword evidence="11 17" id="KW-0472">Membrane</keyword>
<feature type="transmembrane region" description="Helical" evidence="17">
    <location>
        <begin position="170"/>
        <end position="188"/>
    </location>
</feature>
<comment type="subcellular location">
    <subcellularLocation>
        <location evidence="2">Membrane</location>
    </subcellularLocation>
</comment>
<evidence type="ECO:0000256" key="6">
    <source>
        <dbReference type="ARBA" id="ARBA00022741"/>
    </source>
</evidence>
<dbReference type="PROSITE" id="PS00452">
    <property type="entry name" value="GUANYLATE_CYCLASE_1"/>
    <property type="match status" value="2"/>
</dbReference>
<dbReference type="PANTHER" id="PTHR11920:SF335">
    <property type="entry name" value="GUANYLATE CYCLASE"/>
    <property type="match status" value="1"/>
</dbReference>
<organism evidence="19 20">
    <name type="scientific">Pythium insidiosum</name>
    <name type="common">Pythiosis disease agent</name>
    <dbReference type="NCBI Taxonomy" id="114742"/>
    <lineage>
        <taxon>Eukaryota</taxon>
        <taxon>Sar</taxon>
        <taxon>Stramenopiles</taxon>
        <taxon>Oomycota</taxon>
        <taxon>Peronosporomycetes</taxon>
        <taxon>Pythiales</taxon>
        <taxon>Pythiaceae</taxon>
        <taxon>Pythium</taxon>
    </lineage>
</organism>
<dbReference type="CDD" id="cd07302">
    <property type="entry name" value="CHD"/>
    <property type="match status" value="2"/>
</dbReference>
<evidence type="ECO:0000256" key="7">
    <source>
        <dbReference type="ARBA" id="ARBA00022840"/>
    </source>
</evidence>
<feature type="region of interest" description="Disordered" evidence="16">
    <location>
        <begin position="1"/>
        <end position="112"/>
    </location>
</feature>
<keyword evidence="6" id="KW-0547">Nucleotide-binding</keyword>
<dbReference type="PANTHER" id="PTHR11920">
    <property type="entry name" value="GUANYLYL CYCLASE"/>
    <property type="match status" value="1"/>
</dbReference>
<reference evidence="19" key="1">
    <citation type="submission" date="2021-12" db="EMBL/GenBank/DDBJ databases">
        <title>Prjna785345.</title>
        <authorList>
            <person name="Rujirawat T."/>
            <person name="Krajaejun T."/>
        </authorList>
    </citation>
    <scope>NUCLEOTIDE SEQUENCE</scope>
    <source>
        <strain evidence="19">Pi057C3</strain>
    </source>
</reference>
<dbReference type="GO" id="GO:0007168">
    <property type="term" value="P:receptor guanylyl cyclase signaling pathway"/>
    <property type="evidence" value="ECO:0007669"/>
    <property type="project" value="TreeGrafter"/>
</dbReference>
<dbReference type="EMBL" id="JAKCXM010000070">
    <property type="protein sequence ID" value="KAJ0404046.1"/>
    <property type="molecule type" value="Genomic_DNA"/>
</dbReference>
<evidence type="ECO:0000256" key="11">
    <source>
        <dbReference type="ARBA" id="ARBA00023136"/>
    </source>
</evidence>
<feature type="transmembrane region" description="Helical" evidence="17">
    <location>
        <begin position="994"/>
        <end position="1012"/>
    </location>
</feature>
<evidence type="ECO:0000256" key="3">
    <source>
        <dbReference type="ARBA" id="ARBA00012201"/>
    </source>
</evidence>
<feature type="transmembrane region" description="Helical" evidence="17">
    <location>
        <begin position="960"/>
        <end position="982"/>
    </location>
</feature>
<evidence type="ECO:0000256" key="15">
    <source>
        <dbReference type="RuleBase" id="RU000405"/>
    </source>
</evidence>
<dbReference type="InterPro" id="IPR029787">
    <property type="entry name" value="Nucleotide_cyclase"/>
</dbReference>
<dbReference type="GO" id="GO:0001653">
    <property type="term" value="F:peptide receptor activity"/>
    <property type="evidence" value="ECO:0007669"/>
    <property type="project" value="TreeGrafter"/>
</dbReference>
<dbReference type="FunFam" id="3.30.70.1230:FF:000033">
    <property type="entry name" value="Adenylate cyclase"/>
    <property type="match status" value="1"/>
</dbReference>
<feature type="transmembrane region" description="Helical" evidence="17">
    <location>
        <begin position="251"/>
        <end position="269"/>
    </location>
</feature>
<proteinExistence type="inferred from homology"/>
<evidence type="ECO:0000313" key="20">
    <source>
        <dbReference type="Proteomes" id="UP001209570"/>
    </source>
</evidence>
<evidence type="ECO:0000256" key="1">
    <source>
        <dbReference type="ARBA" id="ARBA00001593"/>
    </source>
</evidence>
<dbReference type="GO" id="GO:0004016">
    <property type="term" value="F:adenylate cyclase activity"/>
    <property type="evidence" value="ECO:0007669"/>
    <property type="project" value="UniProtKB-EC"/>
</dbReference>
<dbReference type="GO" id="GO:0006171">
    <property type="term" value="P:cAMP biosynthetic process"/>
    <property type="evidence" value="ECO:0007669"/>
    <property type="project" value="UniProtKB-KW"/>
</dbReference>
<comment type="catalytic activity">
    <reaction evidence="1">
        <text>ATP = 3',5'-cyclic AMP + diphosphate</text>
        <dbReference type="Rhea" id="RHEA:15389"/>
        <dbReference type="ChEBI" id="CHEBI:30616"/>
        <dbReference type="ChEBI" id="CHEBI:33019"/>
        <dbReference type="ChEBI" id="CHEBI:58165"/>
        <dbReference type="EC" id="4.6.1.1"/>
    </reaction>
</comment>
<dbReference type="EC" id="4.6.1.1" evidence="3"/>
<feature type="transmembrane region" description="Helical" evidence="17">
    <location>
        <begin position="1074"/>
        <end position="1092"/>
    </location>
</feature>
<dbReference type="GO" id="GO:0035556">
    <property type="term" value="P:intracellular signal transduction"/>
    <property type="evidence" value="ECO:0007669"/>
    <property type="project" value="InterPro"/>
</dbReference>
<evidence type="ECO:0000256" key="2">
    <source>
        <dbReference type="ARBA" id="ARBA00004370"/>
    </source>
</evidence>
<evidence type="ECO:0000256" key="13">
    <source>
        <dbReference type="ARBA" id="ARBA00032597"/>
    </source>
</evidence>
<evidence type="ECO:0000256" key="5">
    <source>
        <dbReference type="ARBA" id="ARBA00022723"/>
    </source>
</evidence>
<dbReference type="GO" id="GO:0005524">
    <property type="term" value="F:ATP binding"/>
    <property type="evidence" value="ECO:0007669"/>
    <property type="project" value="UniProtKB-KW"/>
</dbReference>
<feature type="domain" description="Guanylate cyclase" evidence="18">
    <location>
        <begin position="413"/>
        <end position="548"/>
    </location>
</feature>
<keyword evidence="7" id="KW-0067">ATP-binding</keyword>
<keyword evidence="9 17" id="KW-1133">Transmembrane helix</keyword>